<feature type="compositionally biased region" description="Basic and acidic residues" evidence="2">
    <location>
        <begin position="12"/>
        <end position="36"/>
    </location>
</feature>
<gene>
    <name evidence="3" type="ORF">RUM44_011217</name>
</gene>
<feature type="coiled-coil region" evidence="1">
    <location>
        <begin position="282"/>
        <end position="309"/>
    </location>
</feature>
<comment type="caution">
    <text evidence="3">The sequence shown here is derived from an EMBL/GenBank/DDBJ whole genome shotgun (WGS) entry which is preliminary data.</text>
</comment>
<dbReference type="EMBL" id="JAWJWF010000046">
    <property type="protein sequence ID" value="KAK6624358.1"/>
    <property type="molecule type" value="Genomic_DNA"/>
</dbReference>
<evidence type="ECO:0000313" key="3">
    <source>
        <dbReference type="EMBL" id="KAK6624358.1"/>
    </source>
</evidence>
<dbReference type="Proteomes" id="UP001359485">
    <property type="component" value="Unassembled WGS sequence"/>
</dbReference>
<keyword evidence="4" id="KW-1185">Reference proteome</keyword>
<sequence>MPETEEPLCLEKQNDQHDGSGDANKEQIENICRETPEKEEEDEDTTPLVLEPDHPMMQRFQAALKAHLLKQIDKLSNQVFELDHEIKQKEKEKEETGLELYAVQEEVYRQQKVLEDCETTIESLMKERESLDESVKTKKSNWKEEVNQLNCAKKKEMDLMAELQRLSSLEKQMEKWEKEIESELTVTQRISEKTMYDKNKLIEEKRKMDMYLLKLMTAVSNNEADIKVLDGEIELKLEEKDTLSQTLADAAADLQALVTEQKRLMSAWNSVASMISQKNAVYTNLTNDLAKLQDSFRSLNSEIESYKRSSGEEMKKSEKLAITMTRVENDFESGEVTLKILMEKKTVLEDKIASTATMIERTEAEFLHAKMESDKIEGNLKGVRANLEKLCQEHSRLEDEAMTCLQEQICNDKAASHMNKLLKEAREKNRKQEFSLLETENKISQKFLEAEELKEVISRNNEIVKEMNKELSAKEEELKKIEDEIDKCQSAIIQKQGNYATLTRKIEKYIEKTNYGKVWLSPAQQRIIDLEKTNAEIQAKNDKMQSFWLIQQNNNIKLSEQRNEQLKEISLLRKQVLLYEQRVLKTDREFQREKKIENDVNKSISELQQKLGSLSGVLVDRKDYKENLGKENILMQAQFVQNLKDSELEQIRLKDEIKQLETALEELAETMLATQREMLAWERKIQSAMDAKNDIQKQRSSSGEIGQMKAEIHRMEVRYGQLKRAQEKLISDLEQCVFRRDSILDGVESMEKRQPKGTNTRVSLQKKIDTLKSSIRSIRNERKEIQTVIANTKEGHEDLKKCILQKDVHINEMNETTKKMDEQLEEWKLQKCQNLELLIRRQKKCKLYELLKSGKHRLLFKSEALLESEMQKVKNKNSDLISIMEALIQDFPGYRFYLKKIYNTFKALPS</sequence>
<dbReference type="InterPro" id="IPR037386">
    <property type="entry name" value="CCDC40"/>
</dbReference>
<feature type="coiled-coil region" evidence="1">
    <location>
        <begin position="373"/>
        <end position="498"/>
    </location>
</feature>
<reference evidence="3 4" key="1">
    <citation type="submission" date="2023-09" db="EMBL/GenBank/DDBJ databases">
        <title>Genomes of two closely related lineages of the louse Polyplax serrata with different host specificities.</title>
        <authorList>
            <person name="Martinu J."/>
            <person name="Tarabai H."/>
            <person name="Stefka J."/>
            <person name="Hypsa V."/>
        </authorList>
    </citation>
    <scope>NUCLEOTIDE SEQUENCE [LARGE SCALE GENOMIC DNA]</scope>
    <source>
        <strain evidence="3">98ZLc_SE</strain>
    </source>
</reference>
<proteinExistence type="predicted"/>
<evidence type="ECO:0000256" key="2">
    <source>
        <dbReference type="SAM" id="MobiDB-lite"/>
    </source>
</evidence>
<name>A0ABR1AR63_POLSC</name>
<feature type="region of interest" description="Disordered" evidence="2">
    <location>
        <begin position="1"/>
        <end position="48"/>
    </location>
</feature>
<dbReference type="PANTHER" id="PTHR16275:SF8">
    <property type="entry name" value="COILED-COIL DOMAIN-CONTAINING PROTEIN 40"/>
    <property type="match status" value="1"/>
</dbReference>
<dbReference type="PANTHER" id="PTHR16275">
    <property type="entry name" value="COILED-COIL DOMAIN-CONTAINING PROTEIN 40"/>
    <property type="match status" value="1"/>
</dbReference>
<organism evidence="3 4">
    <name type="scientific">Polyplax serrata</name>
    <name type="common">Common mouse louse</name>
    <dbReference type="NCBI Taxonomy" id="468196"/>
    <lineage>
        <taxon>Eukaryota</taxon>
        <taxon>Metazoa</taxon>
        <taxon>Ecdysozoa</taxon>
        <taxon>Arthropoda</taxon>
        <taxon>Hexapoda</taxon>
        <taxon>Insecta</taxon>
        <taxon>Pterygota</taxon>
        <taxon>Neoptera</taxon>
        <taxon>Paraneoptera</taxon>
        <taxon>Psocodea</taxon>
        <taxon>Troctomorpha</taxon>
        <taxon>Phthiraptera</taxon>
        <taxon>Anoplura</taxon>
        <taxon>Polyplacidae</taxon>
        <taxon>Polyplax</taxon>
    </lineage>
</organism>
<feature type="coiled-coil region" evidence="1">
    <location>
        <begin position="643"/>
        <end position="698"/>
    </location>
</feature>
<evidence type="ECO:0000256" key="1">
    <source>
        <dbReference type="SAM" id="Coils"/>
    </source>
</evidence>
<evidence type="ECO:0008006" key="5">
    <source>
        <dbReference type="Google" id="ProtNLM"/>
    </source>
</evidence>
<feature type="coiled-coil region" evidence="1">
    <location>
        <begin position="65"/>
        <end position="186"/>
    </location>
</feature>
<accession>A0ABR1AR63</accession>
<protein>
    <recommendedName>
        <fullName evidence="5">Coiled-coil domain-containing protein 40</fullName>
    </recommendedName>
</protein>
<keyword evidence="1" id="KW-0175">Coiled coil</keyword>
<evidence type="ECO:0000313" key="4">
    <source>
        <dbReference type="Proteomes" id="UP001359485"/>
    </source>
</evidence>